<evidence type="ECO:0000313" key="5">
    <source>
        <dbReference type="Proteomes" id="UP000324907"/>
    </source>
</evidence>
<reference evidence="5 6" key="1">
    <citation type="submission" date="2019-07" db="EMBL/GenBank/DDBJ databases">
        <title>Genomes of Cafeteria roenbergensis.</title>
        <authorList>
            <person name="Fischer M.G."/>
            <person name="Hackl T."/>
            <person name="Roman M."/>
        </authorList>
    </citation>
    <scope>NUCLEOTIDE SEQUENCE [LARGE SCALE GENOMIC DNA]</scope>
    <source>
        <strain evidence="3 6">Cflag</strain>
        <strain evidence="4 5">RCC970-E3</strain>
    </source>
</reference>
<accession>A0A5A8CN56</accession>
<dbReference type="EMBL" id="VLTM01000094">
    <property type="protein sequence ID" value="KAA0154189.1"/>
    <property type="molecule type" value="Genomic_DNA"/>
</dbReference>
<name>A0A5A8CN56_CAFRO</name>
<evidence type="ECO:0000313" key="6">
    <source>
        <dbReference type="Proteomes" id="UP000325113"/>
    </source>
</evidence>
<gene>
    <name evidence="4" type="ORF">FNF28_06412</name>
    <name evidence="3" type="ORF">FNF31_06326</name>
</gene>
<keyword evidence="2" id="KW-1133">Transmembrane helix</keyword>
<comment type="caution">
    <text evidence="3">The sequence shown here is derived from an EMBL/GenBank/DDBJ whole genome shotgun (WGS) entry which is preliminary data.</text>
</comment>
<feature type="transmembrane region" description="Helical" evidence="2">
    <location>
        <begin position="12"/>
        <end position="30"/>
    </location>
</feature>
<keyword evidence="2" id="KW-0472">Membrane</keyword>
<evidence type="ECO:0000256" key="1">
    <source>
        <dbReference type="SAM" id="MobiDB-lite"/>
    </source>
</evidence>
<evidence type="ECO:0000313" key="3">
    <source>
        <dbReference type="EMBL" id="KAA0154189.1"/>
    </source>
</evidence>
<feature type="region of interest" description="Disordered" evidence="1">
    <location>
        <begin position="307"/>
        <end position="328"/>
    </location>
</feature>
<dbReference type="EMBL" id="VLTL01000161">
    <property type="protein sequence ID" value="KAA0157989.1"/>
    <property type="molecule type" value="Genomic_DNA"/>
</dbReference>
<dbReference type="AlphaFoldDB" id="A0A5A8CN56"/>
<proteinExistence type="predicted"/>
<evidence type="ECO:0000313" key="4">
    <source>
        <dbReference type="EMBL" id="KAA0157989.1"/>
    </source>
</evidence>
<dbReference type="Proteomes" id="UP000324907">
    <property type="component" value="Unassembled WGS sequence"/>
</dbReference>
<evidence type="ECO:0000256" key="2">
    <source>
        <dbReference type="SAM" id="Phobius"/>
    </source>
</evidence>
<dbReference type="Proteomes" id="UP000325113">
    <property type="component" value="Unassembled WGS sequence"/>
</dbReference>
<protein>
    <submittedName>
        <fullName evidence="3">Uncharacterized protein</fullName>
    </submittedName>
</protein>
<sequence>MAAAFIQNRSAWERVAIAAVVMAPTFYALWAKRVDIPRGREALEEARRLSKELAEYGAVVIPPHGLATDPDQMELARTKVRMNTRLHWSELRLALQRFWRAAADETIDIDDPTTWPDPDKLDADWEARHSYTLRAPVAPLGMRSRISAAKWTRGDGAPQLVLAAFLDPSMSRVHFGDDTHRYLRLAVSERWYWLPWLGPPEGAVGIRAQQQGWRTPAFPIKGQGATATAESGGGGGGGGRAAKAAAATAIVTEADAAPALAAGCRSRAAHVSTGRPGAFAAVGALAQGAAGAGTKAGLEARRAVPAPLRSTEHQGSAGAAPGDAVDGEATPPWRRVAWFGLTGLASLVACEAPQDVTGSSGAPVVHPFSHRVLLRALRRAAEEGLLVPPGALEAAVRRWAASRSPAPGAKQGNPASSHGVQVDLPAGSQLLLLGSTARSVVWPAEPLPPPHSRTPLPRAATPLVWHEAQAWFPYRPASLPQDEPSAAELQAMLEALPADSPARALFEGAPPARSTKDAAMEDADVEAMLAELRAAVPDSRA</sequence>
<organism evidence="3 6">
    <name type="scientific">Cafeteria roenbergensis</name>
    <name type="common">Marine flagellate</name>
    <dbReference type="NCBI Taxonomy" id="33653"/>
    <lineage>
        <taxon>Eukaryota</taxon>
        <taxon>Sar</taxon>
        <taxon>Stramenopiles</taxon>
        <taxon>Bigyra</taxon>
        <taxon>Opalozoa</taxon>
        <taxon>Bicosoecida</taxon>
        <taxon>Cafeteriaceae</taxon>
        <taxon>Cafeteria</taxon>
    </lineage>
</organism>
<keyword evidence="2" id="KW-0812">Transmembrane</keyword>